<evidence type="ECO:0000259" key="1">
    <source>
        <dbReference type="Pfam" id="PF01814"/>
    </source>
</evidence>
<evidence type="ECO:0000313" key="3">
    <source>
        <dbReference type="Proteomes" id="UP000249524"/>
    </source>
</evidence>
<dbReference type="Proteomes" id="UP000249524">
    <property type="component" value="Unassembled WGS sequence"/>
</dbReference>
<sequence>MAEPRTTEIEDMPTELMTEPLDWFFAEHYRHRQFCRLVNEVALAHVFDGERVSLLVNFLRYDLPLHIIDEEQDLFPLLRRRALPEDDVENVLGLLSAEHKADAIQAAEVRRILEASLEQQTAPGMEPAARKALQAFAAQELRHLALENAVVLPIARLRLTAKDLTGMSRRLAARRGLVLETATA</sequence>
<name>A0A328BIH7_9CAUL</name>
<organism evidence="2 3">
    <name type="scientific">Phenylobacterium kunshanense</name>
    <dbReference type="NCBI Taxonomy" id="1445034"/>
    <lineage>
        <taxon>Bacteria</taxon>
        <taxon>Pseudomonadati</taxon>
        <taxon>Pseudomonadota</taxon>
        <taxon>Alphaproteobacteria</taxon>
        <taxon>Caulobacterales</taxon>
        <taxon>Caulobacteraceae</taxon>
        <taxon>Phenylobacterium</taxon>
    </lineage>
</organism>
<dbReference type="RefSeq" id="WP_111275580.1">
    <property type="nucleotide sequence ID" value="NZ_QFYS01000003.1"/>
</dbReference>
<dbReference type="AlphaFoldDB" id="A0A328BIH7"/>
<dbReference type="InterPro" id="IPR012312">
    <property type="entry name" value="Hemerythrin-like"/>
</dbReference>
<comment type="caution">
    <text evidence="2">The sequence shown here is derived from an EMBL/GenBank/DDBJ whole genome shotgun (WGS) entry which is preliminary data.</text>
</comment>
<gene>
    <name evidence="2" type="ORF">DJ019_08430</name>
</gene>
<dbReference type="OrthoDB" id="7619676at2"/>
<evidence type="ECO:0000313" key="2">
    <source>
        <dbReference type="EMBL" id="RAK66271.1"/>
    </source>
</evidence>
<feature type="domain" description="Hemerythrin-like" evidence="1">
    <location>
        <begin position="21"/>
        <end position="154"/>
    </location>
</feature>
<dbReference type="Gene3D" id="1.20.120.520">
    <property type="entry name" value="nmb1532 protein domain like"/>
    <property type="match status" value="1"/>
</dbReference>
<dbReference type="EMBL" id="QFYS01000003">
    <property type="protein sequence ID" value="RAK66271.1"/>
    <property type="molecule type" value="Genomic_DNA"/>
</dbReference>
<keyword evidence="3" id="KW-1185">Reference proteome</keyword>
<accession>A0A328BIH7</accession>
<reference evidence="2 3" key="1">
    <citation type="submission" date="2018-05" db="EMBL/GenBank/DDBJ databases">
        <authorList>
            <person name="Lanie J.A."/>
            <person name="Ng W.-L."/>
            <person name="Kazmierczak K.M."/>
            <person name="Andrzejewski T.M."/>
            <person name="Davidsen T.M."/>
            <person name="Wayne K.J."/>
            <person name="Tettelin H."/>
            <person name="Glass J.I."/>
            <person name="Rusch D."/>
            <person name="Podicherti R."/>
            <person name="Tsui H.-C.T."/>
            <person name="Winkler M.E."/>
        </authorList>
    </citation>
    <scope>NUCLEOTIDE SEQUENCE [LARGE SCALE GENOMIC DNA]</scope>
    <source>
        <strain evidence="2 3">BUT-10</strain>
    </source>
</reference>
<protein>
    <submittedName>
        <fullName evidence="2">Hemerythrin domain-containing protein</fullName>
    </submittedName>
</protein>
<proteinExistence type="predicted"/>
<dbReference type="Pfam" id="PF01814">
    <property type="entry name" value="Hemerythrin"/>
    <property type="match status" value="1"/>
</dbReference>